<feature type="binding site" evidence="7">
    <location>
        <position position="281"/>
    </location>
    <ligand>
        <name>Mn(2+)</name>
        <dbReference type="ChEBI" id="CHEBI:29035"/>
        <label>2</label>
    </ligand>
</feature>
<keyword evidence="7" id="KW-0963">Cytoplasm</keyword>
<dbReference type="CDD" id="cd00433">
    <property type="entry name" value="Peptidase_M17"/>
    <property type="match status" value="1"/>
</dbReference>
<comment type="catalytic activity">
    <reaction evidence="2 7">
        <text>Release of an N-terminal amino acid, preferentially leucine, but not glutamic or aspartic acids.</text>
        <dbReference type="EC" id="3.4.11.10"/>
    </reaction>
</comment>
<dbReference type="InterPro" id="IPR043472">
    <property type="entry name" value="Macro_dom-like"/>
</dbReference>
<dbReference type="InterPro" id="IPR008283">
    <property type="entry name" value="Peptidase_M17_N"/>
</dbReference>
<dbReference type="Gene3D" id="3.40.630.10">
    <property type="entry name" value="Zn peptidases"/>
    <property type="match status" value="1"/>
</dbReference>
<feature type="binding site" evidence="7">
    <location>
        <position position="263"/>
    </location>
    <ligand>
        <name>Mn(2+)</name>
        <dbReference type="ChEBI" id="CHEBI:29035"/>
        <label>1</label>
    </ligand>
</feature>
<feature type="active site" evidence="7">
    <location>
        <position position="344"/>
    </location>
</feature>
<evidence type="ECO:0000256" key="1">
    <source>
        <dbReference type="ARBA" id="ARBA00000135"/>
    </source>
</evidence>
<dbReference type="PRINTS" id="PR00481">
    <property type="entry name" value="LAMNOPPTDASE"/>
</dbReference>
<keyword evidence="6 7" id="KW-0378">Hydrolase</keyword>
<dbReference type="EMBL" id="MHTC01000028">
    <property type="protein sequence ID" value="OHA55065.1"/>
    <property type="molecule type" value="Genomic_DNA"/>
</dbReference>
<evidence type="ECO:0000256" key="2">
    <source>
        <dbReference type="ARBA" id="ARBA00000967"/>
    </source>
</evidence>
<dbReference type="GO" id="GO:0030145">
    <property type="term" value="F:manganese ion binding"/>
    <property type="evidence" value="ECO:0007669"/>
    <property type="project" value="UniProtKB-UniRule"/>
</dbReference>
<dbReference type="Gene3D" id="3.40.220.10">
    <property type="entry name" value="Leucine Aminopeptidase, subunit E, domain 1"/>
    <property type="match status" value="1"/>
</dbReference>
<dbReference type="AlphaFoldDB" id="A0A1G2Q3A1"/>
<dbReference type="GO" id="GO:0006508">
    <property type="term" value="P:proteolysis"/>
    <property type="evidence" value="ECO:0007669"/>
    <property type="project" value="UniProtKB-KW"/>
</dbReference>
<evidence type="ECO:0000256" key="7">
    <source>
        <dbReference type="HAMAP-Rule" id="MF_00181"/>
    </source>
</evidence>
<dbReference type="PANTHER" id="PTHR11963:SF23">
    <property type="entry name" value="CYTOSOL AMINOPEPTIDASE"/>
    <property type="match status" value="1"/>
</dbReference>
<comment type="catalytic activity">
    <reaction evidence="1 7">
        <text>Release of an N-terminal amino acid, Xaa-|-Yaa-, in which Xaa is preferably Leu, but may be other amino acids including Pro although not Arg or Lys, and Yaa may be Pro. Amino acid amides and methyl esters are also readily hydrolyzed, but rates on arylamides are exceedingly low.</text>
        <dbReference type="EC" id="3.4.11.1"/>
    </reaction>
</comment>
<dbReference type="InterPro" id="IPR023042">
    <property type="entry name" value="Peptidase_M17_leu_NH2_pept"/>
</dbReference>
<dbReference type="PROSITE" id="PS00631">
    <property type="entry name" value="CYTOSOL_AP"/>
    <property type="match status" value="1"/>
</dbReference>
<evidence type="ECO:0000313" key="10">
    <source>
        <dbReference type="Proteomes" id="UP000177575"/>
    </source>
</evidence>
<keyword evidence="5 7" id="KW-0645">Protease</keyword>
<name>A0A1G2Q3A1_9BACT</name>
<dbReference type="PANTHER" id="PTHR11963">
    <property type="entry name" value="LEUCINE AMINOPEPTIDASE-RELATED"/>
    <property type="match status" value="1"/>
</dbReference>
<evidence type="ECO:0000256" key="5">
    <source>
        <dbReference type="ARBA" id="ARBA00022670"/>
    </source>
</evidence>
<comment type="similarity">
    <text evidence="3 7">Belongs to the peptidase M17 family.</text>
</comment>
<feature type="binding site" evidence="7">
    <location>
        <position position="342"/>
    </location>
    <ligand>
        <name>Mn(2+)</name>
        <dbReference type="ChEBI" id="CHEBI:29035"/>
        <label>1</label>
    </ligand>
</feature>
<evidence type="ECO:0000313" key="9">
    <source>
        <dbReference type="EMBL" id="OHA55065.1"/>
    </source>
</evidence>
<dbReference type="Pfam" id="PF00883">
    <property type="entry name" value="Peptidase_M17"/>
    <property type="match status" value="1"/>
</dbReference>
<feature type="binding site" evidence="7">
    <location>
        <position position="342"/>
    </location>
    <ligand>
        <name>Mn(2+)</name>
        <dbReference type="ChEBI" id="CHEBI:29035"/>
        <label>2</label>
    </ligand>
</feature>
<gene>
    <name evidence="7" type="primary">pepA</name>
    <name evidence="9" type="ORF">A2388_01275</name>
</gene>
<comment type="function">
    <text evidence="7">Presumably involved in the processing and regular turnover of intracellular proteins. Catalyzes the removal of unsubstituted N-terminal amino acids from various peptides.</text>
</comment>
<evidence type="ECO:0000256" key="3">
    <source>
        <dbReference type="ARBA" id="ARBA00009528"/>
    </source>
</evidence>
<comment type="caution">
    <text evidence="9">The sequence shown here is derived from an EMBL/GenBank/DDBJ whole genome shotgun (WGS) entry which is preliminary data.</text>
</comment>
<evidence type="ECO:0000256" key="4">
    <source>
        <dbReference type="ARBA" id="ARBA00022438"/>
    </source>
</evidence>
<comment type="subcellular location">
    <subcellularLocation>
        <location evidence="7">Cytoplasm</location>
    </subcellularLocation>
</comment>
<dbReference type="InterPro" id="IPR000819">
    <property type="entry name" value="Peptidase_M17_C"/>
</dbReference>
<accession>A0A1G2Q3A1</accession>
<feature type="domain" description="Cytosol aminopeptidase" evidence="8">
    <location>
        <begin position="338"/>
        <end position="345"/>
    </location>
</feature>
<dbReference type="HAMAP" id="MF_00181">
    <property type="entry name" value="Cytosol_peptidase_M17"/>
    <property type="match status" value="1"/>
</dbReference>
<keyword evidence="7" id="KW-0464">Manganese</keyword>
<feature type="binding site" evidence="7">
    <location>
        <position position="340"/>
    </location>
    <ligand>
        <name>Mn(2+)</name>
        <dbReference type="ChEBI" id="CHEBI:29035"/>
        <label>1</label>
    </ligand>
</feature>
<sequence length="492" mass="53538">MTKLSRKASDSLVLAYFAKEKFSSHLFFKLLKNSEKRLVEQYFKNNNFSAKQNEVKVLPRVGQGKILLVGLGERAKWNLRRAVLVARQIVVVAKAEKILQLSLPFDNFVVVGVTDERLGQTVAENAVMANYEFTQYRTKPEKVFSVSSINFFTLAKSYQAVQKGTEVGLIMGEQVNLARDLGNIPGGEMTPKLLAEKARQAGKQNKFKVRILDVTEIKRLKMGAILGVAKGSAEQPRFIIMEYNGGKKSQRPLVFVGKGVTFDTGGLNLKPGKNMNDMHLDMLGGAAVIAALSAIAKLKLPANVVGLVPAVENMPGNAGYRPGDLLRSMSGKTIEIQNTDAEGRVILADALTYAERFNPEVVLDIATLTGACMVALGLQASGLMTTSSSLQAELMAVGESSGDYVWPLPMWEEYEDEVKGTFGDVQNDGKNSPYGGAIAGAMFLKQFVGKALWAHLDIAGPMKTFDGQFLAKGASGVGVRLLVEFARKKFDK</sequence>
<keyword evidence="4 7" id="KW-0031">Aminopeptidase</keyword>
<dbReference type="InterPro" id="IPR011356">
    <property type="entry name" value="Leucine_aapep/pepB"/>
</dbReference>
<evidence type="ECO:0000256" key="6">
    <source>
        <dbReference type="ARBA" id="ARBA00022801"/>
    </source>
</evidence>
<keyword evidence="7" id="KW-0479">Metal-binding</keyword>
<dbReference type="Proteomes" id="UP000177575">
    <property type="component" value="Unassembled WGS sequence"/>
</dbReference>
<comment type="cofactor">
    <cofactor evidence="7">
        <name>Mn(2+)</name>
        <dbReference type="ChEBI" id="CHEBI:29035"/>
    </cofactor>
    <text evidence="7">Binds 2 manganese ions per subunit.</text>
</comment>
<feature type="binding site" evidence="7">
    <location>
        <position position="263"/>
    </location>
    <ligand>
        <name>Mn(2+)</name>
        <dbReference type="ChEBI" id="CHEBI:29035"/>
        <label>2</label>
    </ligand>
</feature>
<dbReference type="GO" id="GO:0070006">
    <property type="term" value="F:metalloaminopeptidase activity"/>
    <property type="evidence" value="ECO:0007669"/>
    <property type="project" value="InterPro"/>
</dbReference>
<dbReference type="SUPFAM" id="SSF53187">
    <property type="entry name" value="Zn-dependent exopeptidases"/>
    <property type="match status" value="1"/>
</dbReference>
<protein>
    <recommendedName>
        <fullName evidence="7">Probable cytosol aminopeptidase</fullName>
        <ecNumber evidence="7">3.4.11.1</ecNumber>
    </recommendedName>
    <alternativeName>
        <fullName evidence="7">Leucine aminopeptidase</fullName>
        <shortName evidence="7">LAP</shortName>
        <ecNumber evidence="7">3.4.11.10</ecNumber>
    </alternativeName>
    <alternativeName>
        <fullName evidence="7">Leucyl aminopeptidase</fullName>
    </alternativeName>
</protein>
<reference evidence="9 10" key="1">
    <citation type="journal article" date="2016" name="Nat. Commun.">
        <title>Thousands of microbial genomes shed light on interconnected biogeochemical processes in an aquifer system.</title>
        <authorList>
            <person name="Anantharaman K."/>
            <person name="Brown C.T."/>
            <person name="Hug L.A."/>
            <person name="Sharon I."/>
            <person name="Castelle C.J."/>
            <person name="Probst A.J."/>
            <person name="Thomas B.C."/>
            <person name="Singh A."/>
            <person name="Wilkins M.J."/>
            <person name="Karaoz U."/>
            <person name="Brodie E.L."/>
            <person name="Williams K.H."/>
            <person name="Hubbard S.S."/>
            <person name="Banfield J.F."/>
        </authorList>
    </citation>
    <scope>NUCLEOTIDE SEQUENCE [LARGE SCALE GENOMIC DNA]</scope>
</reference>
<feature type="active site" evidence="7">
    <location>
        <position position="270"/>
    </location>
</feature>
<dbReference type="EC" id="3.4.11.10" evidence="7"/>
<dbReference type="SUPFAM" id="SSF52949">
    <property type="entry name" value="Macro domain-like"/>
    <property type="match status" value="1"/>
</dbReference>
<evidence type="ECO:0000259" key="8">
    <source>
        <dbReference type="PROSITE" id="PS00631"/>
    </source>
</evidence>
<feature type="binding site" evidence="7">
    <location>
        <position position="258"/>
    </location>
    <ligand>
        <name>Mn(2+)</name>
        <dbReference type="ChEBI" id="CHEBI:29035"/>
        <label>2</label>
    </ligand>
</feature>
<dbReference type="Pfam" id="PF02789">
    <property type="entry name" value="Peptidase_M17_N"/>
    <property type="match status" value="1"/>
</dbReference>
<organism evidence="9 10">
    <name type="scientific">Candidatus Veblenbacteria bacterium RIFOXYB1_FULL_43_13</name>
    <dbReference type="NCBI Taxonomy" id="1802426"/>
    <lineage>
        <taxon>Bacteria</taxon>
        <taxon>Candidatus Vebleniibacteriota</taxon>
    </lineage>
</organism>
<proteinExistence type="inferred from homology"/>
<dbReference type="EC" id="3.4.11.1" evidence="7"/>
<dbReference type="GO" id="GO:0005737">
    <property type="term" value="C:cytoplasm"/>
    <property type="evidence" value="ECO:0007669"/>
    <property type="project" value="UniProtKB-SubCell"/>
</dbReference>
<dbReference type="NCBIfam" id="NF002074">
    <property type="entry name" value="PRK00913.1-4"/>
    <property type="match status" value="1"/>
</dbReference>